<name>A0A0C9V8A6_SPHS4</name>
<sequence>MKTTEGSTKETENFTNLRPYCTEDLNDLKATDLRNLVKDNPSGKCPEEQHRKFYQPRLPAISVMSVLCDPSSGYTRGAFSVKRPYRDFWLRTNDRALLKKRDVRAF</sequence>
<keyword evidence="2" id="KW-1185">Reference proteome</keyword>
<dbReference type="EMBL" id="KN837209">
    <property type="protein sequence ID" value="KIJ33680.1"/>
    <property type="molecule type" value="Genomic_DNA"/>
</dbReference>
<dbReference type="HOGENOM" id="CLU_2442298_0_0_1"/>
<protein>
    <submittedName>
        <fullName evidence="1">Uncharacterized protein</fullName>
    </submittedName>
</protein>
<gene>
    <name evidence="1" type="ORF">M422DRAFT_264298</name>
</gene>
<reference evidence="1 2" key="1">
    <citation type="submission" date="2014-06" db="EMBL/GenBank/DDBJ databases">
        <title>Evolutionary Origins and Diversification of the Mycorrhizal Mutualists.</title>
        <authorList>
            <consortium name="DOE Joint Genome Institute"/>
            <consortium name="Mycorrhizal Genomics Consortium"/>
            <person name="Kohler A."/>
            <person name="Kuo A."/>
            <person name="Nagy L.G."/>
            <person name="Floudas D."/>
            <person name="Copeland A."/>
            <person name="Barry K.W."/>
            <person name="Cichocki N."/>
            <person name="Veneault-Fourrey C."/>
            <person name="LaButti K."/>
            <person name="Lindquist E.A."/>
            <person name="Lipzen A."/>
            <person name="Lundell T."/>
            <person name="Morin E."/>
            <person name="Murat C."/>
            <person name="Riley R."/>
            <person name="Ohm R."/>
            <person name="Sun H."/>
            <person name="Tunlid A."/>
            <person name="Henrissat B."/>
            <person name="Grigoriev I.V."/>
            <person name="Hibbett D.S."/>
            <person name="Martin F."/>
        </authorList>
    </citation>
    <scope>NUCLEOTIDE SEQUENCE [LARGE SCALE GENOMIC DNA]</scope>
    <source>
        <strain evidence="1 2">SS14</strain>
    </source>
</reference>
<accession>A0A0C9V8A6</accession>
<evidence type="ECO:0000313" key="2">
    <source>
        <dbReference type="Proteomes" id="UP000054279"/>
    </source>
</evidence>
<dbReference type="Proteomes" id="UP000054279">
    <property type="component" value="Unassembled WGS sequence"/>
</dbReference>
<proteinExistence type="predicted"/>
<organism evidence="1 2">
    <name type="scientific">Sphaerobolus stellatus (strain SS14)</name>
    <dbReference type="NCBI Taxonomy" id="990650"/>
    <lineage>
        <taxon>Eukaryota</taxon>
        <taxon>Fungi</taxon>
        <taxon>Dikarya</taxon>
        <taxon>Basidiomycota</taxon>
        <taxon>Agaricomycotina</taxon>
        <taxon>Agaricomycetes</taxon>
        <taxon>Phallomycetidae</taxon>
        <taxon>Geastrales</taxon>
        <taxon>Sphaerobolaceae</taxon>
        <taxon>Sphaerobolus</taxon>
    </lineage>
</organism>
<evidence type="ECO:0000313" key="1">
    <source>
        <dbReference type="EMBL" id="KIJ33680.1"/>
    </source>
</evidence>
<dbReference type="AlphaFoldDB" id="A0A0C9V8A6"/>